<reference evidence="2 3" key="1">
    <citation type="submission" date="2019-09" db="EMBL/GenBank/DDBJ databases">
        <title>YIM 132180 draft genome.</title>
        <authorList>
            <person name="Zhang K."/>
        </authorList>
    </citation>
    <scope>NUCLEOTIDE SEQUENCE [LARGE SCALE GENOMIC DNA]</scope>
    <source>
        <strain evidence="2 3">YIM 132180</strain>
    </source>
</reference>
<dbReference type="Proteomes" id="UP000432089">
    <property type="component" value="Unassembled WGS sequence"/>
</dbReference>
<evidence type="ECO:0000313" key="2">
    <source>
        <dbReference type="EMBL" id="KAB0679962.1"/>
    </source>
</evidence>
<evidence type="ECO:0000256" key="1">
    <source>
        <dbReference type="SAM" id="MobiDB-lite"/>
    </source>
</evidence>
<proteinExistence type="predicted"/>
<sequence>MPAASARLGDEADGGKTRQTDPADFPDSLLGVALGRGRRIDHRRDQNLAPYAGQDHDRRRGARYRGILRGTRREAVRKTENRCHIGAFVGLDVAFRDYPGATFPEA</sequence>
<dbReference type="EMBL" id="VZDO01000007">
    <property type="protein sequence ID" value="KAB0679962.1"/>
    <property type="molecule type" value="Genomic_DNA"/>
</dbReference>
<keyword evidence="3" id="KW-1185">Reference proteome</keyword>
<feature type="compositionally biased region" description="Basic and acidic residues" evidence="1">
    <location>
        <begin position="8"/>
        <end position="21"/>
    </location>
</feature>
<accession>A0A7V7PPT1</accession>
<dbReference type="RefSeq" id="WP_150969653.1">
    <property type="nucleotide sequence ID" value="NZ_VZDO01000007.1"/>
</dbReference>
<dbReference type="AlphaFoldDB" id="A0A7V7PPT1"/>
<gene>
    <name evidence="2" type="ORF">F6X38_10335</name>
</gene>
<protein>
    <submittedName>
        <fullName evidence="2">Uncharacterized protein</fullName>
    </submittedName>
</protein>
<feature type="region of interest" description="Disordered" evidence="1">
    <location>
        <begin position="1"/>
        <end position="60"/>
    </location>
</feature>
<comment type="caution">
    <text evidence="2">The sequence shown here is derived from an EMBL/GenBank/DDBJ whole genome shotgun (WGS) entry which is preliminary data.</text>
</comment>
<organism evidence="2 3">
    <name type="scientific">Plantimonas leprariae</name>
    <dbReference type="NCBI Taxonomy" id="2615207"/>
    <lineage>
        <taxon>Bacteria</taxon>
        <taxon>Pseudomonadati</taxon>
        <taxon>Pseudomonadota</taxon>
        <taxon>Alphaproteobacteria</taxon>
        <taxon>Hyphomicrobiales</taxon>
        <taxon>Aurantimonadaceae</taxon>
        <taxon>Plantimonas</taxon>
    </lineage>
</organism>
<name>A0A7V7PPT1_9HYPH</name>
<evidence type="ECO:0000313" key="3">
    <source>
        <dbReference type="Proteomes" id="UP000432089"/>
    </source>
</evidence>